<dbReference type="OrthoDB" id="5427732at2759"/>
<evidence type="ECO:0000256" key="2">
    <source>
        <dbReference type="SAM" id="SignalP"/>
    </source>
</evidence>
<dbReference type="HOGENOM" id="CLU_927822_0_0_1"/>
<feature type="chain" id="PRO_5004733242" evidence="2">
    <location>
        <begin position="24"/>
        <end position="306"/>
    </location>
</feature>
<keyword evidence="4" id="KW-1185">Reference proteome</keyword>
<accession>V5FZX9</accession>
<sequence length="306" mass="30592">MVSLKKFVLLSVFSSAALAAVAAEPKAEVEKAPESDASFQELLRSIDEDSIHEAIHSLSDKFRHGVFHRDSKAVEALHKEDAPLATVLLHLAKRRAESNSTVSTPTSVTPTSQDSTSSQQTASSASTATPVPPTSDSSSAVEPTSSPSSSSESSSSEGSSSDSSSSETPSSSPSASSTPGTTAATTSSDSTSSPASSSSAAAASTASSSFVTSTSSNSGAVTSASSSPTKTQSPYTSTYKSTTTLPNGSLSTVTAVTVVHPTEAVAATAAATGSPSLQQNVAATTMNLKREALVMLGGAMAVAMAL</sequence>
<reference evidence="4" key="1">
    <citation type="journal article" date="2014" name="Genome Announc.">
        <title>Draft genome sequence of the formaldehyde-resistant fungus Byssochlamys spectabilis No. 5 (anamorph Paecilomyces variotii No. 5) (NBRC109023).</title>
        <authorList>
            <person name="Oka T."/>
            <person name="Ekino K."/>
            <person name="Fukuda K."/>
            <person name="Nomura Y."/>
        </authorList>
    </citation>
    <scope>NUCLEOTIDE SEQUENCE [LARGE SCALE GENOMIC DNA]</scope>
    <source>
        <strain evidence="4">No. 5 / NBRC 109023</strain>
    </source>
</reference>
<evidence type="ECO:0000256" key="1">
    <source>
        <dbReference type="SAM" id="MobiDB-lite"/>
    </source>
</evidence>
<dbReference type="EMBL" id="BAUL01000120">
    <property type="protein sequence ID" value="GAD95301.1"/>
    <property type="molecule type" value="Genomic_DNA"/>
</dbReference>
<keyword evidence="2" id="KW-0732">Signal</keyword>
<feature type="compositionally biased region" description="Low complexity" evidence="1">
    <location>
        <begin position="100"/>
        <end position="244"/>
    </location>
</feature>
<proteinExistence type="predicted"/>
<name>V5FZX9_BYSSN</name>
<dbReference type="Proteomes" id="UP000018001">
    <property type="component" value="Unassembled WGS sequence"/>
</dbReference>
<evidence type="ECO:0000313" key="3">
    <source>
        <dbReference type="EMBL" id="GAD95301.1"/>
    </source>
</evidence>
<dbReference type="AlphaFoldDB" id="V5FZX9"/>
<protein>
    <submittedName>
        <fullName evidence="3">GPI anchored protein, putative</fullName>
    </submittedName>
</protein>
<dbReference type="eggNOG" id="ENOG502SURR">
    <property type="taxonomic scope" value="Eukaryota"/>
</dbReference>
<gene>
    <name evidence="3" type="ORF">PVAR5_3943</name>
</gene>
<comment type="caution">
    <text evidence="3">The sequence shown here is derived from an EMBL/GenBank/DDBJ whole genome shotgun (WGS) entry which is preliminary data.</text>
</comment>
<feature type="region of interest" description="Disordered" evidence="1">
    <location>
        <begin position="95"/>
        <end position="247"/>
    </location>
</feature>
<organism evidence="3 4">
    <name type="scientific">Byssochlamys spectabilis (strain No. 5 / NBRC 109023)</name>
    <name type="common">Paecilomyces variotii</name>
    <dbReference type="NCBI Taxonomy" id="1356009"/>
    <lineage>
        <taxon>Eukaryota</taxon>
        <taxon>Fungi</taxon>
        <taxon>Dikarya</taxon>
        <taxon>Ascomycota</taxon>
        <taxon>Pezizomycotina</taxon>
        <taxon>Eurotiomycetes</taxon>
        <taxon>Eurotiomycetidae</taxon>
        <taxon>Eurotiales</taxon>
        <taxon>Thermoascaceae</taxon>
        <taxon>Paecilomyces</taxon>
    </lineage>
</organism>
<evidence type="ECO:0000313" key="4">
    <source>
        <dbReference type="Proteomes" id="UP000018001"/>
    </source>
</evidence>
<feature type="signal peptide" evidence="2">
    <location>
        <begin position="1"/>
        <end position="23"/>
    </location>
</feature>
<dbReference type="InParanoid" id="V5FZX9"/>